<gene>
    <name evidence="1" type="ORF">M9R32_13175</name>
</gene>
<proteinExistence type="predicted"/>
<dbReference type="AlphaFoldDB" id="A0A9X3RF01"/>
<dbReference type="Proteomes" id="UP001152173">
    <property type="component" value="Unassembled WGS sequence"/>
</dbReference>
<comment type="caution">
    <text evidence="1">The sequence shown here is derived from an EMBL/GenBank/DDBJ whole genome shotgun (WGS) entry which is preliminary data.</text>
</comment>
<accession>A0A9X3RF01</accession>
<dbReference type="EMBL" id="JAMKBJ010000013">
    <property type="protein sequence ID" value="MCZ8538142.1"/>
    <property type="molecule type" value="Genomic_DNA"/>
</dbReference>
<evidence type="ECO:0000313" key="2">
    <source>
        <dbReference type="Proteomes" id="UP001152173"/>
    </source>
</evidence>
<name>A0A9X3RF01_9BACL</name>
<keyword evidence="2" id="KW-1185">Reference proteome</keyword>
<organism evidence="1 2">
    <name type="scientific">Paenisporosarcina quisquiliarum</name>
    <dbReference type="NCBI Taxonomy" id="365346"/>
    <lineage>
        <taxon>Bacteria</taxon>
        <taxon>Bacillati</taxon>
        <taxon>Bacillota</taxon>
        <taxon>Bacilli</taxon>
        <taxon>Bacillales</taxon>
        <taxon>Caryophanaceae</taxon>
        <taxon>Paenisporosarcina</taxon>
    </lineage>
</organism>
<sequence>MKKIIALCVLTLLISGCSDEVNSEEPTQPLSELDQSISNSIMENFGHRHEFTEDAVELLEFDETTGKMEVIALTYIFEDESYADFKAEILASCASVLQDIKRQSEVTEVDFIVAVPVLDEDGNQMKNLEGKPMDNMTIFNMEFERKNLKNINFNELDPLKLKEKANFYFEALHE</sequence>
<reference evidence="1" key="1">
    <citation type="submission" date="2022-05" db="EMBL/GenBank/DDBJ databases">
        <authorList>
            <person name="Colautti A."/>
            <person name="Iacumin L."/>
        </authorList>
    </citation>
    <scope>NUCLEOTIDE SEQUENCE</scope>
    <source>
        <strain evidence="1">SK 55</strain>
    </source>
</reference>
<protein>
    <recommendedName>
        <fullName evidence="3">Lipoprotein</fullName>
    </recommendedName>
</protein>
<evidence type="ECO:0008006" key="3">
    <source>
        <dbReference type="Google" id="ProtNLM"/>
    </source>
</evidence>
<dbReference type="RefSeq" id="WP_269927215.1">
    <property type="nucleotide sequence ID" value="NZ_JAMKBJ010000013.1"/>
</dbReference>
<dbReference type="PROSITE" id="PS51257">
    <property type="entry name" value="PROKAR_LIPOPROTEIN"/>
    <property type="match status" value="1"/>
</dbReference>
<evidence type="ECO:0000313" key="1">
    <source>
        <dbReference type="EMBL" id="MCZ8538142.1"/>
    </source>
</evidence>